<keyword evidence="14" id="KW-1185">Reference proteome</keyword>
<keyword evidence="8" id="KW-0539">Nucleus</keyword>
<dbReference type="GO" id="GO:0005737">
    <property type="term" value="C:cytoplasm"/>
    <property type="evidence" value="ECO:0007669"/>
    <property type="project" value="UniProtKB-SubCell"/>
</dbReference>
<evidence type="ECO:0000256" key="9">
    <source>
        <dbReference type="ARBA" id="ARBA00023315"/>
    </source>
</evidence>
<evidence type="ECO:0000256" key="2">
    <source>
        <dbReference type="ARBA" id="ARBA00004496"/>
    </source>
</evidence>
<keyword evidence="6" id="KW-0963">Cytoplasm</keyword>
<gene>
    <name evidence="13" type="ORF">Trco_002680</name>
</gene>
<dbReference type="Gene3D" id="3.40.630.30">
    <property type="match status" value="1"/>
</dbReference>
<feature type="domain" description="N-acetyltransferase" evidence="12">
    <location>
        <begin position="95"/>
        <end position="243"/>
    </location>
</feature>
<comment type="similarity">
    <text evidence="3">Belongs to the acetyltransferase family. NAA40 subfamily.</text>
</comment>
<dbReference type="SUPFAM" id="SSF55729">
    <property type="entry name" value="Acyl-CoA N-acyltransferases (Nat)"/>
    <property type="match status" value="1"/>
</dbReference>
<dbReference type="GO" id="GO:0010485">
    <property type="term" value="F:histone H4 acetyltransferase activity"/>
    <property type="evidence" value="ECO:0007669"/>
    <property type="project" value="InterPro"/>
</dbReference>
<dbReference type="EC" id="2.3.1.257" evidence="4"/>
<dbReference type="PANTHER" id="PTHR20531:SF1">
    <property type="entry name" value="N-ALPHA-ACETYLTRANSFERASE 40"/>
    <property type="match status" value="1"/>
</dbReference>
<evidence type="ECO:0000313" key="14">
    <source>
        <dbReference type="Proteomes" id="UP000827724"/>
    </source>
</evidence>
<dbReference type="GO" id="GO:0043998">
    <property type="term" value="F:histone H2A acetyltransferase activity"/>
    <property type="evidence" value="ECO:0007669"/>
    <property type="project" value="InterPro"/>
</dbReference>
<dbReference type="InterPro" id="IPR000182">
    <property type="entry name" value="GNAT_dom"/>
</dbReference>
<name>A0A9P8TY21_9HYPO</name>
<dbReference type="OrthoDB" id="424551at2759"/>
<evidence type="ECO:0000256" key="4">
    <source>
        <dbReference type="ARBA" id="ARBA00012950"/>
    </source>
</evidence>
<evidence type="ECO:0000256" key="10">
    <source>
        <dbReference type="ARBA" id="ARBA00047821"/>
    </source>
</evidence>
<evidence type="ECO:0000259" key="12">
    <source>
        <dbReference type="PROSITE" id="PS51186"/>
    </source>
</evidence>
<evidence type="ECO:0000256" key="6">
    <source>
        <dbReference type="ARBA" id="ARBA00022490"/>
    </source>
</evidence>
<dbReference type="PANTHER" id="PTHR20531">
    <property type="entry name" value="N-ALPHA-ACETYLTRANSFERASE 40"/>
    <property type="match status" value="1"/>
</dbReference>
<dbReference type="InterPro" id="IPR016181">
    <property type="entry name" value="Acyl_CoA_acyltransferase"/>
</dbReference>
<dbReference type="Pfam" id="PF00583">
    <property type="entry name" value="Acetyltransf_1"/>
    <property type="match status" value="1"/>
</dbReference>
<keyword evidence="9" id="KW-0012">Acyltransferase</keyword>
<protein>
    <recommendedName>
        <fullName evidence="5">N-alpha-acetyltransferase 40</fullName>
        <ecNumber evidence="4">2.3.1.257</ecNumber>
    </recommendedName>
</protein>
<reference evidence="13" key="1">
    <citation type="submission" date="2021-08" db="EMBL/GenBank/DDBJ databases">
        <title>Chromosome-Level Trichoderma cornu-damae using Hi-C Data.</title>
        <authorList>
            <person name="Kim C.S."/>
        </authorList>
    </citation>
    <scope>NUCLEOTIDE SEQUENCE</scope>
    <source>
        <strain evidence="13">KA19-0412C</strain>
    </source>
</reference>
<evidence type="ECO:0000256" key="7">
    <source>
        <dbReference type="ARBA" id="ARBA00022679"/>
    </source>
</evidence>
<dbReference type="AlphaFoldDB" id="A0A9P8TY21"/>
<evidence type="ECO:0000256" key="1">
    <source>
        <dbReference type="ARBA" id="ARBA00004123"/>
    </source>
</evidence>
<proteinExistence type="inferred from homology"/>
<dbReference type="Proteomes" id="UP000827724">
    <property type="component" value="Unassembled WGS sequence"/>
</dbReference>
<dbReference type="GO" id="GO:0005634">
    <property type="term" value="C:nucleus"/>
    <property type="evidence" value="ECO:0007669"/>
    <property type="project" value="UniProtKB-SubCell"/>
</dbReference>
<keyword evidence="7" id="KW-0808">Transferase</keyword>
<sequence>MIARKSRQTGPIATANDKTDEEFIREYLQPRYKPQCPPHGAFCPAQQPISIESSRYPVQTRILIRNFFSFFFFGRQGWTTWTHPLTQQSYSLGFSSSRDLSKGDFQSCFSIIELTSGANYKSSSVGWHPAAKKKEMKSPDLRYMLVKDGSGTVQGFTSLMPTFENHEPVLSGLGSHLMQHLLAIAENIPSTKKVMLTCFTSNASGLRFYEKIGFTKDAFSPRDRTLKGGKVVRPDYVILSRATAHGGLDGPADGGLGGMN</sequence>
<comment type="catalytic activity">
    <reaction evidence="11">
        <text>N-terminal L-seryl-[histone H4] + acetyl-CoA = N-terminal N(alpha)-acetyl-L-seryl-[histone H4] + CoA + H(+)</text>
        <dbReference type="Rhea" id="RHEA:50596"/>
        <dbReference type="Rhea" id="RHEA-COMP:12740"/>
        <dbReference type="Rhea" id="RHEA-COMP:12743"/>
        <dbReference type="ChEBI" id="CHEBI:15378"/>
        <dbReference type="ChEBI" id="CHEBI:57287"/>
        <dbReference type="ChEBI" id="CHEBI:57288"/>
        <dbReference type="ChEBI" id="CHEBI:64738"/>
        <dbReference type="ChEBI" id="CHEBI:83690"/>
        <dbReference type="EC" id="2.3.1.257"/>
    </reaction>
</comment>
<comment type="subcellular location">
    <subcellularLocation>
        <location evidence="2">Cytoplasm</location>
    </subcellularLocation>
    <subcellularLocation>
        <location evidence="1">Nucleus</location>
    </subcellularLocation>
</comment>
<dbReference type="InterPro" id="IPR039949">
    <property type="entry name" value="NAA40"/>
</dbReference>
<accession>A0A9P8TY21</accession>
<organism evidence="13 14">
    <name type="scientific">Trichoderma cornu-damae</name>
    <dbReference type="NCBI Taxonomy" id="654480"/>
    <lineage>
        <taxon>Eukaryota</taxon>
        <taxon>Fungi</taxon>
        <taxon>Dikarya</taxon>
        <taxon>Ascomycota</taxon>
        <taxon>Pezizomycotina</taxon>
        <taxon>Sordariomycetes</taxon>
        <taxon>Hypocreomycetidae</taxon>
        <taxon>Hypocreales</taxon>
        <taxon>Hypocreaceae</taxon>
        <taxon>Trichoderma</taxon>
    </lineage>
</organism>
<evidence type="ECO:0000256" key="5">
    <source>
        <dbReference type="ARBA" id="ARBA00015043"/>
    </source>
</evidence>
<dbReference type="PROSITE" id="PS51186">
    <property type="entry name" value="GNAT"/>
    <property type="match status" value="1"/>
</dbReference>
<comment type="caution">
    <text evidence="13">The sequence shown here is derived from an EMBL/GenBank/DDBJ whole genome shotgun (WGS) entry which is preliminary data.</text>
</comment>
<dbReference type="GO" id="GO:1990189">
    <property type="term" value="F:protein N-terminal-serine acetyltransferase activity"/>
    <property type="evidence" value="ECO:0007669"/>
    <property type="project" value="UniProtKB-EC"/>
</dbReference>
<dbReference type="EMBL" id="JAIWOZ010000002">
    <property type="protein sequence ID" value="KAH6609334.1"/>
    <property type="molecule type" value="Genomic_DNA"/>
</dbReference>
<comment type="catalytic activity">
    <reaction evidence="10">
        <text>N-terminal L-seryl-[histone H2A] + acetyl-CoA = N-terminal N(alpha)-acetyl-L-seryl-[histone H2A] + CoA + H(+)</text>
        <dbReference type="Rhea" id="RHEA:50600"/>
        <dbReference type="Rhea" id="RHEA-COMP:12742"/>
        <dbReference type="Rhea" id="RHEA-COMP:12744"/>
        <dbReference type="ChEBI" id="CHEBI:15378"/>
        <dbReference type="ChEBI" id="CHEBI:57287"/>
        <dbReference type="ChEBI" id="CHEBI:57288"/>
        <dbReference type="ChEBI" id="CHEBI:64738"/>
        <dbReference type="ChEBI" id="CHEBI:83690"/>
        <dbReference type="EC" id="2.3.1.257"/>
    </reaction>
</comment>
<evidence type="ECO:0000256" key="3">
    <source>
        <dbReference type="ARBA" id="ARBA00008870"/>
    </source>
</evidence>
<evidence type="ECO:0000256" key="11">
    <source>
        <dbReference type="ARBA" id="ARBA00049524"/>
    </source>
</evidence>
<evidence type="ECO:0000256" key="8">
    <source>
        <dbReference type="ARBA" id="ARBA00023242"/>
    </source>
</evidence>
<evidence type="ECO:0000313" key="13">
    <source>
        <dbReference type="EMBL" id="KAH6609334.1"/>
    </source>
</evidence>